<evidence type="ECO:0000256" key="1">
    <source>
        <dbReference type="SAM" id="MobiDB-lite"/>
    </source>
</evidence>
<feature type="compositionally biased region" description="Low complexity" evidence="1">
    <location>
        <begin position="110"/>
        <end position="123"/>
    </location>
</feature>
<feature type="region of interest" description="Disordered" evidence="1">
    <location>
        <begin position="1"/>
        <end position="28"/>
    </location>
</feature>
<organism evidence="2 3">
    <name type="scientific">Gonium pectorale</name>
    <name type="common">Green alga</name>
    <dbReference type="NCBI Taxonomy" id="33097"/>
    <lineage>
        <taxon>Eukaryota</taxon>
        <taxon>Viridiplantae</taxon>
        <taxon>Chlorophyta</taxon>
        <taxon>core chlorophytes</taxon>
        <taxon>Chlorophyceae</taxon>
        <taxon>CS clade</taxon>
        <taxon>Chlamydomonadales</taxon>
        <taxon>Volvocaceae</taxon>
        <taxon>Gonium</taxon>
    </lineage>
</organism>
<gene>
    <name evidence="2" type="ORF">GPECTOR_7g1100</name>
</gene>
<evidence type="ECO:0000313" key="2">
    <source>
        <dbReference type="EMBL" id="KXZ53207.1"/>
    </source>
</evidence>
<feature type="compositionally biased region" description="Pro residues" evidence="1">
    <location>
        <begin position="583"/>
        <end position="598"/>
    </location>
</feature>
<dbReference type="EMBL" id="LSYV01000008">
    <property type="protein sequence ID" value="KXZ53207.1"/>
    <property type="molecule type" value="Genomic_DNA"/>
</dbReference>
<feature type="region of interest" description="Disordered" evidence="1">
    <location>
        <begin position="308"/>
        <end position="335"/>
    </location>
</feature>
<dbReference type="AlphaFoldDB" id="A0A150GTM1"/>
<reference evidence="3" key="1">
    <citation type="journal article" date="2016" name="Nat. Commun.">
        <title>The Gonium pectorale genome demonstrates co-option of cell cycle regulation during the evolution of multicellularity.</title>
        <authorList>
            <person name="Hanschen E.R."/>
            <person name="Marriage T.N."/>
            <person name="Ferris P.J."/>
            <person name="Hamaji T."/>
            <person name="Toyoda A."/>
            <person name="Fujiyama A."/>
            <person name="Neme R."/>
            <person name="Noguchi H."/>
            <person name="Minakuchi Y."/>
            <person name="Suzuki M."/>
            <person name="Kawai-Toyooka H."/>
            <person name="Smith D.R."/>
            <person name="Sparks H."/>
            <person name="Anderson J."/>
            <person name="Bakaric R."/>
            <person name="Luria V."/>
            <person name="Karger A."/>
            <person name="Kirschner M.W."/>
            <person name="Durand P.M."/>
            <person name="Michod R.E."/>
            <person name="Nozaki H."/>
            <person name="Olson B.J."/>
        </authorList>
    </citation>
    <scope>NUCLEOTIDE SEQUENCE [LARGE SCALE GENOMIC DNA]</scope>
    <source>
        <strain evidence="3">NIES-2863</strain>
    </source>
</reference>
<keyword evidence="3" id="KW-1185">Reference proteome</keyword>
<feature type="compositionally biased region" description="Low complexity" evidence="1">
    <location>
        <begin position="712"/>
        <end position="734"/>
    </location>
</feature>
<feature type="region of interest" description="Disordered" evidence="1">
    <location>
        <begin position="540"/>
        <end position="600"/>
    </location>
</feature>
<accession>A0A150GTM1</accession>
<feature type="region of interest" description="Disordered" evidence="1">
    <location>
        <begin position="909"/>
        <end position="929"/>
    </location>
</feature>
<sequence length="944" mass="92683">MEKRSDLSYAATAGGGGGGDAAAAASQADGPRPFLSLQACPSSLEEMAAQWLRLQLRLSADSPTAAAAAAAAATVAGGAGRELGAPTALVTLLAGASQGPQQWELQGNGAPAAASPHSSRPPSGTAAPFLDLSRPNTDGPGPEPHADLTSGLINFRISAIAAIAAAGGVADGAGCGLYDAGSFPPVSPRAAAATTGLGVGGVGSNPMPTPFGNFLVSPNPSVQLNPGYGPGLCFGPGSAAQSLRASVPSGPLPGGSGCGSGSGPGRGLGGGGAIYASASAALAACQGGGPLLRGLSSHVALNSFMSSRYDSSRPVSGTGDALPGSGRALGRSVTGPPASAALCGASCRQILEGGPAPGPSVCFGTAQSGRCEPSGVGGGDGGGGGGGGGRGAWVQGGGSGSESLGRHRPPHTNLLRRLEPPSPRAAQGAAGQMPRLRSAMDPFLPAVPTTGVSDGGVAGDICVQRTASLPVGGGTYQHPYSLLAQHIRTTSSCDAAAATGGGGGSVIGGGRAGTCRTLSSLAPGAAELSGRPVSAFIERSMLPQPPSPVPHRTSMPGRAQADDGDDDDGNGAAPSQAAAPSAAEPPPPSPPRKPPPMGVPRARSLREVLAERCGAAAGDGADGDELMIRLAGADLNTALGAKLSGELRSMLLELVPRSAASAAGGGPYQWPLDYRLSGELHELLDMMVEEQEAEEVQGRASEEGGGEPQPQPGRQSPQPQPSQLQQRGWGADGANEGDGGADPTWAAWCAFNGGSTDIDVGDVAGWAPGSDDGGDVDARSAAAFGFPSPATAADSAAAMAVARDESWAPAGSGAPGAAATPLVVLNPFSYVQQAAAVHSLEGPSPDCDPCSRMGDPESLDLAMLLSDTMRNSLGANTMSWRRELSGQQPQPLLLQVSLLSSLQRTPTITATPREAATPNSGNGGVVDGGGGGGVMAYEMQGGAP</sequence>
<protein>
    <submittedName>
        <fullName evidence="2">Uncharacterized protein</fullName>
    </submittedName>
</protein>
<feature type="compositionally biased region" description="Low complexity" evidence="1">
    <location>
        <begin position="570"/>
        <end position="582"/>
    </location>
</feature>
<comment type="caution">
    <text evidence="2">The sequence shown here is derived from an EMBL/GenBank/DDBJ whole genome shotgun (WGS) entry which is preliminary data.</text>
</comment>
<proteinExistence type="predicted"/>
<dbReference type="Proteomes" id="UP000075714">
    <property type="component" value="Unassembled WGS sequence"/>
</dbReference>
<name>A0A150GTM1_GONPE</name>
<feature type="region of interest" description="Disordered" evidence="1">
    <location>
        <begin position="373"/>
        <end position="433"/>
    </location>
</feature>
<evidence type="ECO:0000313" key="3">
    <source>
        <dbReference type="Proteomes" id="UP000075714"/>
    </source>
</evidence>
<feature type="compositionally biased region" description="Gly residues" evidence="1">
    <location>
        <begin position="375"/>
        <end position="400"/>
    </location>
</feature>
<feature type="region of interest" description="Disordered" evidence="1">
    <location>
        <begin position="691"/>
        <end position="745"/>
    </location>
</feature>
<feature type="region of interest" description="Disordered" evidence="1">
    <location>
        <begin position="101"/>
        <end position="147"/>
    </location>
</feature>